<reference evidence="2" key="1">
    <citation type="submission" date="2017-01" db="EMBL/GenBank/DDBJ databases">
        <authorList>
            <person name="Varghese N."/>
            <person name="Submissions S."/>
        </authorList>
    </citation>
    <scope>NUCLEOTIDE SEQUENCE [LARGE SCALE GENOMIC DNA]</scope>
    <source>
        <strain evidence="2">ATCC 12950</strain>
    </source>
</reference>
<organism evidence="1 2">
    <name type="scientific">Microbispora rosea</name>
    <dbReference type="NCBI Taxonomy" id="58117"/>
    <lineage>
        <taxon>Bacteria</taxon>
        <taxon>Bacillati</taxon>
        <taxon>Actinomycetota</taxon>
        <taxon>Actinomycetes</taxon>
        <taxon>Streptosporangiales</taxon>
        <taxon>Streptosporangiaceae</taxon>
        <taxon>Microbispora</taxon>
    </lineage>
</organism>
<dbReference type="InterPro" id="IPR014719">
    <property type="entry name" value="Ribosomal_bL12_C/ClpS-like"/>
</dbReference>
<dbReference type="AlphaFoldDB" id="A0A1N7CMM2"/>
<accession>A0A1N7CMM2</accession>
<dbReference type="STRING" id="58117.SAMN05421833_11278"/>
<dbReference type="EMBL" id="FTNI01000012">
    <property type="protein sequence ID" value="SIR64697.1"/>
    <property type="molecule type" value="Genomic_DNA"/>
</dbReference>
<evidence type="ECO:0000313" key="2">
    <source>
        <dbReference type="Proteomes" id="UP000186096"/>
    </source>
</evidence>
<name>A0A1N7CMM2_9ACTN</name>
<proteinExistence type="predicted"/>
<dbReference type="Gene3D" id="3.30.1390.10">
    <property type="match status" value="1"/>
</dbReference>
<evidence type="ECO:0008006" key="3">
    <source>
        <dbReference type="Google" id="ProtNLM"/>
    </source>
</evidence>
<sequence length="81" mass="8737">MDSIEQRVAQLENQVAFLQLYLGIDPAIAAGGESVLPPEFHAALQRGKRIEAVRIYRKATGASLVAAKDAVEAMMRKAGNN</sequence>
<gene>
    <name evidence="1" type="ORF">SAMN05421833_11278</name>
</gene>
<evidence type="ECO:0000313" key="1">
    <source>
        <dbReference type="EMBL" id="SIR64697.1"/>
    </source>
</evidence>
<dbReference type="OrthoDB" id="3298842at2"/>
<protein>
    <recommendedName>
        <fullName evidence="3">Ribosomal protein L7/L12 C-terminal domain-containing protein</fullName>
    </recommendedName>
</protein>
<dbReference type="RefSeq" id="WP_076436134.1">
    <property type="nucleotide sequence ID" value="NZ_FTNI01000012.1"/>
</dbReference>
<dbReference type="Proteomes" id="UP000186096">
    <property type="component" value="Unassembled WGS sequence"/>
</dbReference>
<keyword evidence="2" id="KW-1185">Reference proteome</keyword>